<reference evidence="2" key="1">
    <citation type="submission" date="2016-08" db="EMBL/GenBank/DDBJ databases">
        <authorList>
            <person name="Varghese N."/>
            <person name="Submissions Spin"/>
        </authorList>
    </citation>
    <scope>NUCLEOTIDE SEQUENCE [LARGE SCALE GENOMIC DNA]</scope>
    <source>
        <strain evidence="2">R-53144</strain>
    </source>
</reference>
<dbReference type="EMBL" id="FMBA01000001">
    <property type="protein sequence ID" value="SCB73050.1"/>
    <property type="molecule type" value="Genomic_DNA"/>
</dbReference>
<dbReference type="Pfam" id="PF05100">
    <property type="entry name" value="Phage_tail_L"/>
    <property type="match status" value="1"/>
</dbReference>
<proteinExistence type="predicted"/>
<dbReference type="AlphaFoldDB" id="A0A1C3YSK6"/>
<evidence type="ECO:0000313" key="2">
    <source>
        <dbReference type="Proteomes" id="UP000199698"/>
    </source>
</evidence>
<dbReference type="GO" id="GO:0046718">
    <property type="term" value="P:symbiont entry into host cell"/>
    <property type="evidence" value="ECO:0007669"/>
    <property type="project" value="InterPro"/>
</dbReference>
<dbReference type="Proteomes" id="UP000199698">
    <property type="component" value="Unassembled WGS sequence"/>
</dbReference>
<dbReference type="STRING" id="1798183.GA0061080_100173"/>
<name>A0A1C3YSK6_9GAMM</name>
<dbReference type="InterPro" id="IPR006487">
    <property type="entry name" value="Phage_lambda_L"/>
</dbReference>
<organism evidence="1 2">
    <name type="scientific">Gilliamella intestini</name>
    <dbReference type="NCBI Taxonomy" id="1798183"/>
    <lineage>
        <taxon>Bacteria</taxon>
        <taxon>Pseudomonadati</taxon>
        <taxon>Pseudomonadota</taxon>
        <taxon>Gammaproteobacteria</taxon>
        <taxon>Orbales</taxon>
        <taxon>Orbaceae</taxon>
        <taxon>Gilliamella</taxon>
    </lineage>
</organism>
<dbReference type="GO" id="GO:0051536">
    <property type="term" value="F:iron-sulfur cluster binding"/>
    <property type="evidence" value="ECO:0007669"/>
    <property type="project" value="InterPro"/>
</dbReference>
<dbReference type="GO" id="GO:0030430">
    <property type="term" value="C:host cell cytoplasm"/>
    <property type="evidence" value="ECO:0007669"/>
    <property type="project" value="InterPro"/>
</dbReference>
<gene>
    <name evidence="1" type="ORF">GA0061080_100173</name>
</gene>
<protein>
    <submittedName>
        <fullName evidence="1">Phage minor tail protein L</fullName>
    </submittedName>
</protein>
<evidence type="ECO:0000313" key="1">
    <source>
        <dbReference type="EMBL" id="SCB73050.1"/>
    </source>
</evidence>
<sequence>MISTAYCLLGAVVARHEVPVKYLDAVNFENGQYADPFCEILSSYVIE</sequence>
<accession>A0A1C3YSK6</accession>
<dbReference type="OrthoDB" id="5673400at2"/>
<keyword evidence="2" id="KW-1185">Reference proteome</keyword>